<feature type="transmembrane region" description="Helical" evidence="6">
    <location>
        <begin position="285"/>
        <end position="306"/>
    </location>
</feature>
<feature type="domain" description="ABC3 transporter permease C-terminal" evidence="7">
    <location>
        <begin position="293"/>
        <end position="408"/>
    </location>
</feature>
<reference evidence="9 10" key="1">
    <citation type="submission" date="2019-03" db="EMBL/GenBank/DDBJ databases">
        <title>Genomic Encyclopedia of Type Strains, Phase IV (KMG-IV): sequencing the most valuable type-strain genomes for metagenomic binning, comparative biology and taxonomic classification.</title>
        <authorList>
            <person name="Goeker M."/>
        </authorList>
    </citation>
    <scope>NUCLEOTIDE SEQUENCE [LARGE SCALE GENOMIC DNA]</scope>
    <source>
        <strain evidence="9 10">DSM 100059</strain>
    </source>
</reference>
<dbReference type="PANTHER" id="PTHR30572">
    <property type="entry name" value="MEMBRANE COMPONENT OF TRANSPORTER-RELATED"/>
    <property type="match status" value="1"/>
</dbReference>
<evidence type="ECO:0000256" key="1">
    <source>
        <dbReference type="ARBA" id="ARBA00004651"/>
    </source>
</evidence>
<evidence type="ECO:0000259" key="8">
    <source>
        <dbReference type="Pfam" id="PF12704"/>
    </source>
</evidence>
<feature type="transmembrane region" description="Helical" evidence="6">
    <location>
        <begin position="337"/>
        <end position="360"/>
    </location>
</feature>
<feature type="transmembrane region" description="Helical" evidence="6">
    <location>
        <begin position="679"/>
        <end position="702"/>
    </location>
</feature>
<dbReference type="OrthoDB" id="1451596at2"/>
<comment type="caution">
    <text evidence="9">The sequence shown here is derived from an EMBL/GenBank/DDBJ whole genome shotgun (WGS) entry which is preliminary data.</text>
</comment>
<evidence type="ECO:0000256" key="3">
    <source>
        <dbReference type="ARBA" id="ARBA00022692"/>
    </source>
</evidence>
<evidence type="ECO:0000256" key="5">
    <source>
        <dbReference type="ARBA" id="ARBA00023136"/>
    </source>
</evidence>
<dbReference type="Pfam" id="PF12704">
    <property type="entry name" value="MacB_PCD"/>
    <property type="match status" value="1"/>
</dbReference>
<accession>A0A4R8DTX1</accession>
<evidence type="ECO:0000313" key="9">
    <source>
        <dbReference type="EMBL" id="TDX01579.1"/>
    </source>
</evidence>
<protein>
    <submittedName>
        <fullName evidence="9">Putative permease</fullName>
    </submittedName>
</protein>
<dbReference type="AlphaFoldDB" id="A0A4R8DTX1"/>
<feature type="transmembrane region" description="Helical" evidence="6">
    <location>
        <begin position="723"/>
        <end position="743"/>
    </location>
</feature>
<feature type="transmembrane region" description="Helical" evidence="6">
    <location>
        <begin position="380"/>
        <end position="405"/>
    </location>
</feature>
<gene>
    <name evidence="9" type="ORF">EDB95_2619</name>
</gene>
<keyword evidence="4 6" id="KW-1133">Transmembrane helix</keyword>
<organism evidence="9 10">
    <name type="scientific">Dinghuibacter silviterrae</name>
    <dbReference type="NCBI Taxonomy" id="1539049"/>
    <lineage>
        <taxon>Bacteria</taxon>
        <taxon>Pseudomonadati</taxon>
        <taxon>Bacteroidota</taxon>
        <taxon>Chitinophagia</taxon>
        <taxon>Chitinophagales</taxon>
        <taxon>Chitinophagaceae</taxon>
        <taxon>Dinghuibacter</taxon>
    </lineage>
</organism>
<dbReference type="RefSeq" id="WP_133994224.1">
    <property type="nucleotide sequence ID" value="NZ_SODV01000001.1"/>
</dbReference>
<keyword evidence="2" id="KW-1003">Cell membrane</keyword>
<feature type="domain" description="MacB-like periplasmic core" evidence="8">
    <location>
        <begin position="21"/>
        <end position="244"/>
    </location>
</feature>
<feature type="transmembrane region" description="Helical" evidence="6">
    <location>
        <begin position="20"/>
        <end position="41"/>
    </location>
</feature>
<keyword evidence="3 6" id="KW-0812">Transmembrane</keyword>
<proteinExistence type="predicted"/>
<name>A0A4R8DTX1_9BACT</name>
<dbReference type="EMBL" id="SODV01000001">
    <property type="protein sequence ID" value="TDX01579.1"/>
    <property type="molecule type" value="Genomic_DNA"/>
</dbReference>
<evidence type="ECO:0000256" key="6">
    <source>
        <dbReference type="SAM" id="Phobius"/>
    </source>
</evidence>
<dbReference type="PANTHER" id="PTHR30572:SF18">
    <property type="entry name" value="ABC-TYPE MACROLIDE FAMILY EXPORT SYSTEM PERMEASE COMPONENT 2"/>
    <property type="match status" value="1"/>
</dbReference>
<feature type="transmembrane region" description="Helical" evidence="6">
    <location>
        <begin position="426"/>
        <end position="449"/>
    </location>
</feature>
<dbReference type="Proteomes" id="UP000294498">
    <property type="component" value="Unassembled WGS sequence"/>
</dbReference>
<dbReference type="InterPro" id="IPR003838">
    <property type="entry name" value="ABC3_permease_C"/>
</dbReference>
<sequence length="802" mass="88804">MLKQYLLTALRSFRRNKVSALINVAGLVIGICASVVIFLIVRYDFGFDKFEPGVDRLYRVVTDMRMNGESYPNGGVPGVLPDAIRTDLTGVETVTTFYEHDATVLPAKAARPFKGQTDIVFADAHYFPMFGYRWLAGDPHQDLKAPGQVILTESRARVYFPGLTPEQVLGKTIVYDDTVHTAVTGVVADLTQNTDLHYKEFISYPTLTGQLKNIWSHEWNSVYGTQRCFVRLSPGMTKVQVDKGLARIRARYADDTSSVYSLQPMNDLHFNATYYPLGARTANKAALFGLLAAGLFLLLLACINYINLTTAQAGQRAKEIGIRKTMGSTRWQLVRRFLGETLVLTLLATVIGAALTPTLLKIFADFTPEGIVFHPFAAPGVLAFLAALTVVVSLMAGFYPAWVLAGLKPIAVLKNQMGATKSRKAWLRKTLTVFQFVIAQVFVLGTLLVSKQVYYALHKDLGYRKDAIVFVNLPWNVYAAADHRNHTLLNKVNTLPGVEYASLGGMPPASDNYNAMGITYKEGPQEIKIQPEFREGDTNYIRVYGLRLLAGQNLPSSDTPREYLINQTLARTLGFRDPHQALGHHVLDGEDHSHLIVGVVSDFYQTSLRSPIKPLMIHGGDNNSYTLHLSLQKGADWTKTIAGIKAAYKTLYPDDDFDYTFFDKSIAAMYTTEQNTARLLAWATGLSIVISCLGLLGLVLFTTRQRTKEIGVRKVLGASVARIVALLSSDFLKLVALAFVIAVPLSYWGIHVWLDNFADRTTISWWVFAAGGGIILLMALFTLSFQTIRAAKANPVKSLRSE</sequence>
<evidence type="ECO:0000256" key="2">
    <source>
        <dbReference type="ARBA" id="ARBA00022475"/>
    </source>
</evidence>
<dbReference type="InterPro" id="IPR050250">
    <property type="entry name" value="Macrolide_Exporter_MacB"/>
</dbReference>
<evidence type="ECO:0000313" key="10">
    <source>
        <dbReference type="Proteomes" id="UP000294498"/>
    </source>
</evidence>
<evidence type="ECO:0000256" key="4">
    <source>
        <dbReference type="ARBA" id="ARBA00022989"/>
    </source>
</evidence>
<dbReference type="Pfam" id="PF02687">
    <property type="entry name" value="FtsX"/>
    <property type="match status" value="2"/>
</dbReference>
<feature type="domain" description="ABC3 transporter permease C-terminal" evidence="7">
    <location>
        <begin position="685"/>
        <end position="795"/>
    </location>
</feature>
<feature type="transmembrane region" description="Helical" evidence="6">
    <location>
        <begin position="763"/>
        <end position="783"/>
    </location>
</feature>
<dbReference type="InterPro" id="IPR025857">
    <property type="entry name" value="MacB_PCD"/>
</dbReference>
<dbReference type="GO" id="GO:0005886">
    <property type="term" value="C:plasma membrane"/>
    <property type="evidence" value="ECO:0007669"/>
    <property type="project" value="UniProtKB-SubCell"/>
</dbReference>
<evidence type="ECO:0000259" key="7">
    <source>
        <dbReference type="Pfam" id="PF02687"/>
    </source>
</evidence>
<dbReference type="GO" id="GO:0022857">
    <property type="term" value="F:transmembrane transporter activity"/>
    <property type="evidence" value="ECO:0007669"/>
    <property type="project" value="TreeGrafter"/>
</dbReference>
<keyword evidence="5 6" id="KW-0472">Membrane</keyword>
<comment type="subcellular location">
    <subcellularLocation>
        <location evidence="1">Cell membrane</location>
        <topology evidence="1">Multi-pass membrane protein</topology>
    </subcellularLocation>
</comment>
<keyword evidence="10" id="KW-1185">Reference proteome</keyword>